<dbReference type="AlphaFoldDB" id="A0A9D7XLM2"/>
<dbReference type="PANTHER" id="PTHR34512">
    <property type="entry name" value="CELL SURFACE PROTEIN"/>
    <property type="match status" value="1"/>
</dbReference>
<dbReference type="Gene3D" id="2.40.128.630">
    <property type="match status" value="1"/>
</dbReference>
<dbReference type="Proteomes" id="UP000886657">
    <property type="component" value="Unassembled WGS sequence"/>
</dbReference>
<dbReference type="EMBL" id="JADKIO010000006">
    <property type="protein sequence ID" value="MBK9796655.1"/>
    <property type="molecule type" value="Genomic_DNA"/>
</dbReference>
<dbReference type="InterPro" id="IPR002372">
    <property type="entry name" value="PQQ_rpt_dom"/>
</dbReference>
<dbReference type="InterPro" id="IPR011047">
    <property type="entry name" value="Quinoprotein_ADH-like_sf"/>
</dbReference>
<evidence type="ECO:0000313" key="3">
    <source>
        <dbReference type="Proteomes" id="UP000886657"/>
    </source>
</evidence>
<feature type="domain" description="Pyrrolo-quinoline quinone repeat" evidence="1">
    <location>
        <begin position="139"/>
        <end position="258"/>
    </location>
</feature>
<name>A0A9D7XLM2_9BACT</name>
<gene>
    <name evidence="2" type="ORF">IPP58_09170</name>
</gene>
<feature type="domain" description="Pyrrolo-quinoline quinone repeat" evidence="1">
    <location>
        <begin position="22"/>
        <end position="110"/>
    </location>
</feature>
<accession>A0A9D7XLM2</accession>
<protein>
    <submittedName>
        <fullName evidence="2">PQQ-binding-like beta-propeller repeat protein</fullName>
    </submittedName>
</protein>
<comment type="caution">
    <text evidence="2">The sequence shown here is derived from an EMBL/GenBank/DDBJ whole genome shotgun (WGS) entry which is preliminary data.</text>
</comment>
<organism evidence="2 3">
    <name type="scientific">Candidatus Geothrix skivensis</name>
    <dbReference type="NCBI Taxonomy" id="2954439"/>
    <lineage>
        <taxon>Bacteria</taxon>
        <taxon>Pseudomonadati</taxon>
        <taxon>Acidobacteriota</taxon>
        <taxon>Holophagae</taxon>
        <taxon>Holophagales</taxon>
        <taxon>Holophagaceae</taxon>
        <taxon>Geothrix</taxon>
    </lineage>
</organism>
<proteinExistence type="predicted"/>
<evidence type="ECO:0000313" key="2">
    <source>
        <dbReference type="EMBL" id="MBK9796655.1"/>
    </source>
</evidence>
<sequence length="410" mass="43504">MFRGDSAHTGTYDSKAPTLKTVAWTFRTGAKVLSSPVVHAGVVYIGSSDHRLYALNARDGGLRWSFKAQGAIASSPAVAGGRVFFSSLDGLIHALDSATGQPVWTFRTAGERRFSAPGIHGAQPRTEHMPDPFDVFLSSPVVVGDTVYVGSGDHHIYALAAGTGALRWKVKTGGVVHASPAVAGGLVFVGSFDRTFYALDAGTGGIRWTYRTGDDPDLHNQVGIASSAAVAEGRVFFGCRDGHFYALRAETGELLWKHDNHKGWVIASPAVQGGRVYFPTSDGQRFKALEAATGKLIYDQAMKAVSFSSPAIAGNRIIFGTSDGWLHLVDRDTGAGVADFQTEGNRQNGKKYLDAEGRMIGSALYPDSTLDGMVIGLERMFSLGSILSSPVVAEGIVFVGSTDGNVYALH</sequence>
<dbReference type="InterPro" id="IPR018391">
    <property type="entry name" value="PQQ_b-propeller_rpt"/>
</dbReference>
<dbReference type="Pfam" id="PF13360">
    <property type="entry name" value="PQQ_2"/>
    <property type="match status" value="2"/>
</dbReference>
<dbReference type="Gene3D" id="2.140.10.10">
    <property type="entry name" value="Quinoprotein alcohol dehydrogenase-like superfamily"/>
    <property type="match status" value="1"/>
</dbReference>
<dbReference type="PANTHER" id="PTHR34512:SF30">
    <property type="entry name" value="OUTER MEMBRANE PROTEIN ASSEMBLY FACTOR BAMB"/>
    <property type="match status" value="1"/>
</dbReference>
<dbReference type="InterPro" id="IPR015943">
    <property type="entry name" value="WD40/YVTN_repeat-like_dom_sf"/>
</dbReference>
<reference evidence="2" key="1">
    <citation type="submission" date="2020-10" db="EMBL/GenBank/DDBJ databases">
        <title>Connecting structure to function with the recovery of over 1000 high-quality activated sludge metagenome-assembled genomes encoding full-length rRNA genes using long-read sequencing.</title>
        <authorList>
            <person name="Singleton C.M."/>
            <person name="Petriglieri F."/>
            <person name="Kristensen J.M."/>
            <person name="Kirkegaard R.H."/>
            <person name="Michaelsen T.Y."/>
            <person name="Andersen M.H."/>
            <person name="Karst S.M."/>
            <person name="Dueholm M.S."/>
            <person name="Nielsen P.H."/>
            <person name="Albertsen M."/>
        </authorList>
    </citation>
    <scope>NUCLEOTIDE SEQUENCE</scope>
    <source>
        <strain evidence="2">Skiv_18-Q3-R9-52_MAXAC.067</strain>
    </source>
</reference>
<dbReference type="SUPFAM" id="SSF50998">
    <property type="entry name" value="Quinoprotein alcohol dehydrogenase-like"/>
    <property type="match status" value="3"/>
</dbReference>
<dbReference type="SMART" id="SM00564">
    <property type="entry name" value="PQQ"/>
    <property type="match status" value="7"/>
</dbReference>
<dbReference type="Gene3D" id="2.130.10.10">
    <property type="entry name" value="YVTN repeat-like/Quinoprotein amine dehydrogenase"/>
    <property type="match status" value="2"/>
</dbReference>
<evidence type="ECO:0000259" key="1">
    <source>
        <dbReference type="Pfam" id="PF13360"/>
    </source>
</evidence>